<dbReference type="AlphaFoldDB" id="A0A2A2TE33"/>
<evidence type="ECO:0000313" key="2">
    <source>
        <dbReference type="EMBL" id="PAX52057.1"/>
    </source>
</evidence>
<dbReference type="OrthoDB" id="488413at2"/>
<accession>A0A2A2TE33</accession>
<keyword evidence="1" id="KW-0812">Transmembrane</keyword>
<evidence type="ECO:0000256" key="1">
    <source>
        <dbReference type="SAM" id="Phobius"/>
    </source>
</evidence>
<dbReference type="EMBL" id="NTFS01000289">
    <property type="protein sequence ID" value="PAX52057.1"/>
    <property type="molecule type" value="Genomic_DNA"/>
</dbReference>
<organism evidence="2 3">
    <name type="scientific">Brunnivagina elsteri CCALA 953</name>
    <dbReference type="NCBI Taxonomy" id="987040"/>
    <lineage>
        <taxon>Bacteria</taxon>
        <taxon>Bacillati</taxon>
        <taxon>Cyanobacteriota</taxon>
        <taxon>Cyanophyceae</taxon>
        <taxon>Nostocales</taxon>
        <taxon>Calotrichaceae</taxon>
        <taxon>Brunnivagina</taxon>
    </lineage>
</organism>
<keyword evidence="1" id="KW-1133">Transmembrane helix</keyword>
<name>A0A2A2TE33_9CYAN</name>
<reference evidence="2 3" key="1">
    <citation type="submission" date="2017-08" db="EMBL/GenBank/DDBJ databases">
        <title>Draft genome sequence of filamentous cyanobacterium Calothrix elsteri CCALA 953.</title>
        <authorList>
            <person name="Gagunashvili A.N."/>
            <person name="Elster J."/>
            <person name="Andresson O.S."/>
        </authorList>
    </citation>
    <scope>NUCLEOTIDE SEQUENCE [LARGE SCALE GENOMIC DNA]</scope>
    <source>
        <strain evidence="2 3">CCALA 953</strain>
    </source>
</reference>
<proteinExistence type="predicted"/>
<feature type="transmembrane region" description="Helical" evidence="1">
    <location>
        <begin position="7"/>
        <end position="26"/>
    </location>
</feature>
<dbReference type="RefSeq" id="WP_095723620.1">
    <property type="nucleotide sequence ID" value="NZ_NTFS01000289.1"/>
</dbReference>
<protein>
    <submittedName>
        <fullName evidence="2">Uncharacterized protein</fullName>
    </submittedName>
</protein>
<keyword evidence="1" id="KW-0472">Membrane</keyword>
<sequence length="90" mass="9691">MISKALYLIGLFLIGCSASSLLSWLGTLHPNMVRVVGAAYGLLIAAWCVCWLCDDAIAPYFKARNLNFYACLISFGVAVLIGGVTTWLTS</sequence>
<feature type="transmembrane region" description="Helical" evidence="1">
    <location>
        <begin position="32"/>
        <end position="54"/>
    </location>
</feature>
<comment type="caution">
    <text evidence="2">The sequence shown here is derived from an EMBL/GenBank/DDBJ whole genome shotgun (WGS) entry which is preliminary data.</text>
</comment>
<gene>
    <name evidence="2" type="ORF">CK510_21360</name>
</gene>
<evidence type="ECO:0000313" key="3">
    <source>
        <dbReference type="Proteomes" id="UP000218238"/>
    </source>
</evidence>
<feature type="transmembrane region" description="Helical" evidence="1">
    <location>
        <begin position="66"/>
        <end position="88"/>
    </location>
</feature>
<dbReference type="Proteomes" id="UP000218238">
    <property type="component" value="Unassembled WGS sequence"/>
</dbReference>
<dbReference type="PROSITE" id="PS51257">
    <property type="entry name" value="PROKAR_LIPOPROTEIN"/>
    <property type="match status" value="1"/>
</dbReference>
<keyword evidence="3" id="KW-1185">Reference proteome</keyword>